<evidence type="ECO:0000313" key="1">
    <source>
        <dbReference type="EMBL" id="CDH23027.1"/>
    </source>
</evidence>
<gene>
    <name evidence="1" type="ORF">XBKB1_1440005</name>
</gene>
<protein>
    <submittedName>
        <fullName evidence="1">Uncharacterized protein</fullName>
    </submittedName>
</protein>
<sequence length="43" mass="5075">MTKFFKEISCEIIHLLNNIARFIVRNSIMNTANYLKKLSKLMS</sequence>
<dbReference type="EMBL" id="CBSZ010000051">
    <property type="protein sequence ID" value="CDH23027.1"/>
    <property type="molecule type" value="Genomic_DNA"/>
</dbReference>
<proteinExistence type="predicted"/>
<reference evidence="1" key="1">
    <citation type="submission" date="2013-07" db="EMBL/GenBank/DDBJ databases">
        <title>Sub-species coevolution in mutualistic symbiosis.</title>
        <authorList>
            <person name="Murfin K."/>
            <person name="Klassen J."/>
            <person name="Lee M."/>
            <person name="Forst S."/>
            <person name="Stock P."/>
            <person name="Goodrich-Blair H."/>
        </authorList>
    </citation>
    <scope>NUCLEOTIDE SEQUENCE [LARGE SCALE GENOMIC DNA]</scope>
    <source>
        <strain evidence="1">Kraussei Becker Underwood</strain>
    </source>
</reference>
<comment type="caution">
    <text evidence="1">The sequence shown here is derived from an EMBL/GenBank/DDBJ whole genome shotgun (WGS) entry which is preliminary data.</text>
</comment>
<dbReference type="HOGENOM" id="CLU_3241606_0_0_6"/>
<dbReference type="Proteomes" id="UP000028493">
    <property type="component" value="Unassembled WGS sequence"/>
</dbReference>
<organism evidence="1">
    <name type="scientific">Xenorhabdus bovienii str. kraussei Becker Underwood</name>
    <dbReference type="NCBI Taxonomy" id="1398204"/>
    <lineage>
        <taxon>Bacteria</taxon>
        <taxon>Pseudomonadati</taxon>
        <taxon>Pseudomonadota</taxon>
        <taxon>Gammaproteobacteria</taxon>
        <taxon>Enterobacterales</taxon>
        <taxon>Morganellaceae</taxon>
        <taxon>Xenorhabdus</taxon>
    </lineage>
</organism>
<name>A0A077PR72_XENBV</name>
<dbReference type="AlphaFoldDB" id="A0A077PR72"/>
<accession>A0A077PR72</accession>